<dbReference type="RefSeq" id="WP_094020332.1">
    <property type="nucleotide sequence ID" value="NZ_FXYF01000003.1"/>
</dbReference>
<dbReference type="Proteomes" id="UP000207598">
    <property type="component" value="Unassembled WGS sequence"/>
</dbReference>
<accession>A0A238K662</accession>
<keyword evidence="1 3" id="KW-0378">Hydrolase</keyword>
<feature type="signal peptide" evidence="2">
    <location>
        <begin position="1"/>
        <end position="24"/>
    </location>
</feature>
<dbReference type="AlphaFoldDB" id="A0A238K662"/>
<sequence length="350" mass="36497">MKRLLLALAVLAGLAATAFGLALAAATRPFDPPATVPGYRQAQLEVAHRDVPLSVHVWYPATQGTPQLIGQNALFYGHHVRPDAPLPGQAPVVVLSHGSGGNAVQLGWLAAHLANRGYLVIAANHPGTTSRDSLPARTVMVWERTADLTALLDWIDSGGLPGFAVAGGVTAAGFSLGGHTALAAGGLRVSKAAFIAYCDRNAGKVDCGWMQASGVDFTTIDATRYEADLSDPRVTRVIAIDPALPQAATEDSLAAMALPVQVVNLGEPDTIPEAMRADGIAARMPQARHVAVPGAAHFSALPRCSWLGVAVIGLAGDDNICSDRGLRPRDEVQQDILARIDAFLPPATPH</sequence>
<dbReference type="PANTHER" id="PTHR22946:SF9">
    <property type="entry name" value="POLYKETIDE TRANSFERASE AF380"/>
    <property type="match status" value="1"/>
</dbReference>
<proteinExistence type="predicted"/>
<dbReference type="SUPFAM" id="SSF53474">
    <property type="entry name" value="alpha/beta-Hydrolases"/>
    <property type="match status" value="1"/>
</dbReference>
<evidence type="ECO:0000313" key="4">
    <source>
        <dbReference type="Proteomes" id="UP000207598"/>
    </source>
</evidence>
<evidence type="ECO:0000313" key="3">
    <source>
        <dbReference type="EMBL" id="SMX38315.1"/>
    </source>
</evidence>
<dbReference type="EMBL" id="FXYF01000003">
    <property type="protein sequence ID" value="SMX38315.1"/>
    <property type="molecule type" value="Genomic_DNA"/>
</dbReference>
<keyword evidence="4" id="KW-1185">Reference proteome</keyword>
<evidence type="ECO:0000256" key="1">
    <source>
        <dbReference type="ARBA" id="ARBA00022801"/>
    </source>
</evidence>
<dbReference type="PANTHER" id="PTHR22946">
    <property type="entry name" value="DIENELACTONE HYDROLASE DOMAIN-CONTAINING PROTEIN-RELATED"/>
    <property type="match status" value="1"/>
</dbReference>
<name>A0A238K662_9RHOB</name>
<evidence type="ECO:0000256" key="2">
    <source>
        <dbReference type="SAM" id="SignalP"/>
    </source>
</evidence>
<dbReference type="GO" id="GO:0052689">
    <property type="term" value="F:carboxylic ester hydrolase activity"/>
    <property type="evidence" value="ECO:0007669"/>
    <property type="project" value="UniProtKB-ARBA"/>
</dbReference>
<dbReference type="OrthoDB" id="9814760at2"/>
<dbReference type="InterPro" id="IPR016986">
    <property type="entry name" value="UCP031982_abhydr"/>
</dbReference>
<dbReference type="Gene3D" id="3.40.50.1820">
    <property type="entry name" value="alpha/beta hydrolase"/>
    <property type="match status" value="1"/>
</dbReference>
<feature type="chain" id="PRO_5012172707" evidence="2">
    <location>
        <begin position="25"/>
        <end position="350"/>
    </location>
</feature>
<gene>
    <name evidence="3" type="ORF">MAA8898_01492</name>
</gene>
<reference evidence="3 4" key="1">
    <citation type="submission" date="2017-05" db="EMBL/GenBank/DDBJ databases">
        <authorList>
            <person name="Song R."/>
            <person name="Chenine A.L."/>
            <person name="Ruprecht R.M."/>
        </authorList>
    </citation>
    <scope>NUCLEOTIDE SEQUENCE [LARGE SCALE GENOMIC DNA]</scope>
    <source>
        <strain evidence="3 4">CECT 8898</strain>
    </source>
</reference>
<protein>
    <submittedName>
        <fullName evidence="3">Alpha/beta hydrolase family protein</fullName>
    </submittedName>
</protein>
<dbReference type="InterPro" id="IPR029058">
    <property type="entry name" value="AB_hydrolase_fold"/>
</dbReference>
<dbReference type="PIRSF" id="PIRSF031982">
    <property type="entry name" value="UCP031982_abhydr"/>
    <property type="match status" value="1"/>
</dbReference>
<dbReference type="InterPro" id="IPR050261">
    <property type="entry name" value="FrsA_esterase"/>
</dbReference>
<organism evidence="3 4">
    <name type="scientific">Maliponia aquimaris</name>
    <dbReference type="NCBI Taxonomy" id="1673631"/>
    <lineage>
        <taxon>Bacteria</taxon>
        <taxon>Pseudomonadati</taxon>
        <taxon>Pseudomonadota</taxon>
        <taxon>Alphaproteobacteria</taxon>
        <taxon>Rhodobacterales</taxon>
        <taxon>Paracoccaceae</taxon>
        <taxon>Maliponia</taxon>
    </lineage>
</organism>
<keyword evidence="2" id="KW-0732">Signal</keyword>